<dbReference type="GO" id="GO:0015226">
    <property type="term" value="F:carnitine transmembrane transporter activity"/>
    <property type="evidence" value="ECO:0007669"/>
    <property type="project" value="TreeGrafter"/>
</dbReference>
<keyword evidence="4 7" id="KW-0812">Transmembrane</keyword>
<keyword evidence="5 7" id="KW-1133">Transmembrane helix</keyword>
<evidence type="ECO:0000256" key="3">
    <source>
        <dbReference type="ARBA" id="ARBA00022475"/>
    </source>
</evidence>
<comment type="similarity">
    <text evidence="7">Belongs to the binding-protein-dependent transport system permease family.</text>
</comment>
<evidence type="ECO:0000256" key="5">
    <source>
        <dbReference type="ARBA" id="ARBA00022989"/>
    </source>
</evidence>
<dbReference type="PROSITE" id="PS50928">
    <property type="entry name" value="ABC_TM1"/>
    <property type="match status" value="1"/>
</dbReference>
<feature type="transmembrane region" description="Helical" evidence="7">
    <location>
        <begin position="84"/>
        <end position="112"/>
    </location>
</feature>
<evidence type="ECO:0000256" key="7">
    <source>
        <dbReference type="RuleBase" id="RU363032"/>
    </source>
</evidence>
<dbReference type="PANTHER" id="PTHR47737">
    <property type="entry name" value="GLYCINE BETAINE/PROLINE BETAINE TRANSPORT SYSTEM PERMEASE PROTEIN PROW"/>
    <property type="match status" value="1"/>
</dbReference>
<dbReference type="Proteomes" id="UP000280344">
    <property type="component" value="Chromosome"/>
</dbReference>
<feature type="domain" description="ABC transmembrane type-1" evidence="8">
    <location>
        <begin position="37"/>
        <end position="218"/>
    </location>
</feature>
<dbReference type="GO" id="GO:0043190">
    <property type="term" value="C:ATP-binding cassette (ABC) transporter complex"/>
    <property type="evidence" value="ECO:0007669"/>
    <property type="project" value="TreeGrafter"/>
</dbReference>
<proteinExistence type="inferred from homology"/>
<keyword evidence="10" id="KW-1185">Reference proteome</keyword>
<evidence type="ECO:0000256" key="2">
    <source>
        <dbReference type="ARBA" id="ARBA00022448"/>
    </source>
</evidence>
<dbReference type="GO" id="GO:0005275">
    <property type="term" value="F:amine transmembrane transporter activity"/>
    <property type="evidence" value="ECO:0007669"/>
    <property type="project" value="TreeGrafter"/>
</dbReference>
<accession>A0A3Q9G9R1</accession>
<dbReference type="Gene3D" id="1.10.3720.10">
    <property type="entry name" value="MetI-like"/>
    <property type="match status" value="1"/>
</dbReference>
<protein>
    <submittedName>
        <fullName evidence="9">ABC transporter permease subunit</fullName>
    </submittedName>
</protein>
<feature type="transmembrane region" description="Helical" evidence="7">
    <location>
        <begin position="163"/>
        <end position="182"/>
    </location>
</feature>
<dbReference type="GO" id="GO:0031460">
    <property type="term" value="P:glycine betaine transport"/>
    <property type="evidence" value="ECO:0007669"/>
    <property type="project" value="TreeGrafter"/>
</dbReference>
<dbReference type="OrthoDB" id="9815258at2"/>
<dbReference type="EMBL" id="CP034593">
    <property type="protein sequence ID" value="AZQ78238.1"/>
    <property type="molecule type" value="Genomic_DNA"/>
</dbReference>
<keyword evidence="3" id="KW-1003">Cell membrane</keyword>
<dbReference type="CDD" id="cd06261">
    <property type="entry name" value="TM_PBP2"/>
    <property type="match status" value="1"/>
</dbReference>
<reference evidence="9 10" key="1">
    <citation type="submission" date="2018-12" db="EMBL/GenBank/DDBJ databases">
        <title>Complete genome sequence of Flaviflexus sp. H23T48.</title>
        <authorList>
            <person name="Bae J.-W."/>
            <person name="Lee J.-Y."/>
        </authorList>
    </citation>
    <scope>NUCLEOTIDE SEQUENCE [LARGE SCALE GENOMIC DNA]</scope>
    <source>
        <strain evidence="9 10">H23T48</strain>
    </source>
</reference>
<dbReference type="FunFam" id="1.10.3720.10:FF:000001">
    <property type="entry name" value="Glycine betaine ABC transporter, permease"/>
    <property type="match status" value="1"/>
</dbReference>
<gene>
    <name evidence="9" type="ORF">EJ997_09960</name>
</gene>
<comment type="subcellular location">
    <subcellularLocation>
        <location evidence="7">Cell membrane</location>
        <topology evidence="7">Multi-pass membrane protein</topology>
    </subcellularLocation>
    <subcellularLocation>
        <location evidence="1">Membrane</location>
        <topology evidence="1">Multi-pass membrane protein</topology>
    </subcellularLocation>
</comment>
<evidence type="ECO:0000313" key="10">
    <source>
        <dbReference type="Proteomes" id="UP000280344"/>
    </source>
</evidence>
<dbReference type="GO" id="GO:0015871">
    <property type="term" value="P:choline transport"/>
    <property type="evidence" value="ECO:0007669"/>
    <property type="project" value="TreeGrafter"/>
</dbReference>
<evidence type="ECO:0000256" key="6">
    <source>
        <dbReference type="ARBA" id="ARBA00023136"/>
    </source>
</evidence>
<keyword evidence="2 7" id="KW-0813">Transport</keyword>
<name>A0A3Q9G9R1_9ACTO</name>
<sequence>MIALLVFVAYATKGWKLALGSALGFAVIYGVDQWENAMASFALVLVATIIAIVIGLPLGILAAKNKYVSAVVRPVLDFLQTMPAFVYLIPFVMLLGIGVVPGIVATVLFAIAPAVRFTELGIKQVDKEVVEAAHAFGAHPARILGQIQLPLARATIMGGINQVIMLALSMVVIAGMVGAGGLGRDVYTSVTQVNMELGAESGLAVVILAIFLDRTTAAFGRSKHDEVGK</sequence>
<evidence type="ECO:0000256" key="1">
    <source>
        <dbReference type="ARBA" id="ARBA00004141"/>
    </source>
</evidence>
<evidence type="ECO:0000259" key="8">
    <source>
        <dbReference type="PROSITE" id="PS50928"/>
    </source>
</evidence>
<evidence type="ECO:0000256" key="4">
    <source>
        <dbReference type="ARBA" id="ARBA00022692"/>
    </source>
</evidence>
<evidence type="ECO:0000313" key="9">
    <source>
        <dbReference type="EMBL" id="AZQ78238.1"/>
    </source>
</evidence>
<dbReference type="KEGG" id="flh:EJ997_09960"/>
<keyword evidence="6 7" id="KW-0472">Membrane</keyword>
<dbReference type="InterPro" id="IPR000515">
    <property type="entry name" value="MetI-like"/>
</dbReference>
<dbReference type="InterPro" id="IPR035906">
    <property type="entry name" value="MetI-like_sf"/>
</dbReference>
<dbReference type="PANTHER" id="PTHR47737:SF1">
    <property type="entry name" value="GLYCINE BETAINE_PROLINE BETAINE TRANSPORT SYSTEM PERMEASE PROTEIN PROW"/>
    <property type="match status" value="1"/>
</dbReference>
<dbReference type="Pfam" id="PF00528">
    <property type="entry name" value="BPD_transp_1"/>
    <property type="match status" value="1"/>
</dbReference>
<dbReference type="SUPFAM" id="SSF161098">
    <property type="entry name" value="MetI-like"/>
    <property type="match status" value="1"/>
</dbReference>
<dbReference type="AlphaFoldDB" id="A0A3Q9G9R1"/>
<organism evidence="9 10">
    <name type="scientific">Flaviflexus ciconiae</name>
    <dbReference type="NCBI Taxonomy" id="2496867"/>
    <lineage>
        <taxon>Bacteria</taxon>
        <taxon>Bacillati</taxon>
        <taxon>Actinomycetota</taxon>
        <taxon>Actinomycetes</taxon>
        <taxon>Actinomycetales</taxon>
        <taxon>Actinomycetaceae</taxon>
        <taxon>Flaviflexus</taxon>
    </lineage>
</organism>
<feature type="transmembrane region" description="Helical" evidence="7">
    <location>
        <begin position="38"/>
        <end position="63"/>
    </location>
</feature>